<dbReference type="SUPFAM" id="SSF54197">
    <property type="entry name" value="HIT-like"/>
    <property type="match status" value="1"/>
</dbReference>
<dbReference type="EMBL" id="DQWE01000115">
    <property type="protein sequence ID" value="HDI82653.1"/>
    <property type="molecule type" value="Genomic_DNA"/>
</dbReference>
<keyword evidence="1" id="KW-0808">Transferase</keyword>
<name>A0A7C0VAK3_UNCW3</name>
<dbReference type="AlphaFoldDB" id="A0A7C0VAK3"/>
<dbReference type="GO" id="GO:0016779">
    <property type="term" value="F:nucleotidyltransferase activity"/>
    <property type="evidence" value="ECO:0007669"/>
    <property type="project" value="UniProtKB-KW"/>
</dbReference>
<dbReference type="PANTHER" id="PTHR42763:SF1">
    <property type="entry name" value="UDP-GLUCOSE--HEXOSE-1-PHOSPHATE URIDYLYLTRANSFERASE"/>
    <property type="match status" value="1"/>
</dbReference>
<protein>
    <submittedName>
        <fullName evidence="1">Galactose-1-phosphate uridylyltransferase</fullName>
    </submittedName>
</protein>
<comment type="caution">
    <text evidence="1">The sequence shown here is derived from an EMBL/GenBank/DDBJ whole genome shotgun (WGS) entry which is preliminary data.</text>
</comment>
<dbReference type="PANTHER" id="PTHR42763">
    <property type="entry name" value="ADP-GLUCOSE PHOSPHORYLASE"/>
    <property type="match status" value="1"/>
</dbReference>
<feature type="non-terminal residue" evidence="1">
    <location>
        <position position="1"/>
    </location>
</feature>
<organism evidence="1">
    <name type="scientific">candidate division WOR-3 bacterium</name>
    <dbReference type="NCBI Taxonomy" id="2052148"/>
    <lineage>
        <taxon>Bacteria</taxon>
        <taxon>Bacteria division WOR-3</taxon>
    </lineage>
</organism>
<gene>
    <name evidence="1" type="ORF">ENF18_02535</name>
</gene>
<dbReference type="InterPro" id="IPR053177">
    <property type="entry name" value="ADP-glucose_phosphorylase"/>
</dbReference>
<proteinExistence type="predicted"/>
<reference evidence="1" key="1">
    <citation type="journal article" date="2020" name="mSystems">
        <title>Genome- and Community-Level Interaction Insights into Carbon Utilization and Element Cycling Functions of Hydrothermarchaeota in Hydrothermal Sediment.</title>
        <authorList>
            <person name="Zhou Z."/>
            <person name="Liu Y."/>
            <person name="Xu W."/>
            <person name="Pan J."/>
            <person name="Luo Z.H."/>
            <person name="Li M."/>
        </authorList>
    </citation>
    <scope>NUCLEOTIDE SEQUENCE [LARGE SCALE GENOMIC DNA]</scope>
    <source>
        <strain evidence="1">HyVt-102</strain>
    </source>
</reference>
<keyword evidence="1" id="KW-0548">Nucleotidyltransferase</keyword>
<dbReference type="InterPro" id="IPR036265">
    <property type="entry name" value="HIT-like_sf"/>
</dbReference>
<dbReference type="Proteomes" id="UP000885847">
    <property type="component" value="Unassembled WGS sequence"/>
</dbReference>
<evidence type="ECO:0000313" key="1">
    <source>
        <dbReference type="EMBL" id="HDI82653.1"/>
    </source>
</evidence>
<accession>A0A7C0VAK3</accession>
<sequence>TQMSGKWPSIEFDYHWHIEVIPKLTRVAGFEWGTGFYINPIPPENASEFLKE</sequence>
<dbReference type="Gene3D" id="3.30.428.10">
    <property type="entry name" value="HIT-like"/>
    <property type="match status" value="1"/>
</dbReference>